<dbReference type="InterPro" id="IPR051364">
    <property type="entry name" value="Cytokinesis/Rho-signaling"/>
</dbReference>
<evidence type="ECO:0000313" key="1">
    <source>
        <dbReference type="EMBL" id="KJH40444.1"/>
    </source>
</evidence>
<sequence length="246" mass="28032">MTITNTTVHLNRNFCQRQLDHVFILINFLNLLVSDCSYALLILLKCGAEVEATGPISLFTHHQVRIRQLTFAEHVQICLFLKITNSLVPRTLQISVETANNKPTLSHRLNNFPCDNDSSASEFLCCGHVILNRDTVGTNKFYLDEAEYPLEGTIEVYARSTTLPPAIEVDNRGFLAVFRRAMVYFWRYRDDESLDKRPIASMDLTKCTNIVVACNAEQCPRSNSFSIDMLISTTPSSIKKKRYFLI</sequence>
<gene>
    <name evidence="1" type="ORF">DICVIV_13601</name>
</gene>
<dbReference type="AlphaFoldDB" id="A0A0D8X9Y2"/>
<organism evidence="1 2">
    <name type="scientific">Dictyocaulus viviparus</name>
    <name type="common">Bovine lungworm</name>
    <dbReference type="NCBI Taxonomy" id="29172"/>
    <lineage>
        <taxon>Eukaryota</taxon>
        <taxon>Metazoa</taxon>
        <taxon>Ecdysozoa</taxon>
        <taxon>Nematoda</taxon>
        <taxon>Chromadorea</taxon>
        <taxon>Rhabditida</taxon>
        <taxon>Rhabditina</taxon>
        <taxon>Rhabditomorpha</taxon>
        <taxon>Strongyloidea</taxon>
        <taxon>Metastrongylidae</taxon>
        <taxon>Dictyocaulus</taxon>
    </lineage>
</organism>
<keyword evidence="2" id="KW-1185">Reference proteome</keyword>
<dbReference type="STRING" id="29172.A0A0D8X9Y2"/>
<accession>A0A0D8X9Y2</accession>
<reference evidence="2" key="2">
    <citation type="journal article" date="2016" name="Sci. Rep.">
        <title>Dictyocaulus viviparus genome, variome and transcriptome elucidate lungworm biology and support future intervention.</title>
        <authorList>
            <person name="McNulty S.N."/>
            <person name="Strube C."/>
            <person name="Rosa B.A."/>
            <person name="Martin J.C."/>
            <person name="Tyagi R."/>
            <person name="Choi Y.J."/>
            <person name="Wang Q."/>
            <person name="Hallsworth Pepin K."/>
            <person name="Zhang X."/>
            <person name="Ozersky P."/>
            <person name="Wilson R.K."/>
            <person name="Sternberg P.W."/>
            <person name="Gasser R.B."/>
            <person name="Mitreva M."/>
        </authorList>
    </citation>
    <scope>NUCLEOTIDE SEQUENCE [LARGE SCALE GENOMIC DNA]</scope>
    <source>
        <strain evidence="2">HannoverDv2000</strain>
    </source>
</reference>
<name>A0A0D8X9Y2_DICVI</name>
<dbReference type="Proteomes" id="UP000053766">
    <property type="component" value="Unassembled WGS sequence"/>
</dbReference>
<dbReference type="Gene3D" id="2.30.29.30">
    <property type="entry name" value="Pleckstrin-homology domain (PH domain)/Phosphotyrosine-binding domain (PTB)"/>
    <property type="match status" value="1"/>
</dbReference>
<reference evidence="1 2" key="1">
    <citation type="submission" date="2013-11" db="EMBL/GenBank/DDBJ databases">
        <title>Draft genome of the bovine lungworm Dictyocaulus viviparus.</title>
        <authorList>
            <person name="Mitreva M."/>
        </authorList>
    </citation>
    <scope>NUCLEOTIDE SEQUENCE [LARGE SCALE GENOMIC DNA]</scope>
    <source>
        <strain evidence="1 2">HannoverDv2000</strain>
    </source>
</reference>
<dbReference type="GO" id="GO:0005826">
    <property type="term" value="C:actomyosin contractile ring"/>
    <property type="evidence" value="ECO:0007669"/>
    <property type="project" value="TreeGrafter"/>
</dbReference>
<dbReference type="EMBL" id="KN717210">
    <property type="protein sequence ID" value="KJH40444.1"/>
    <property type="molecule type" value="Genomic_DNA"/>
</dbReference>
<dbReference type="OrthoDB" id="5915976at2759"/>
<evidence type="ECO:0000313" key="2">
    <source>
        <dbReference type="Proteomes" id="UP000053766"/>
    </source>
</evidence>
<dbReference type="InterPro" id="IPR011993">
    <property type="entry name" value="PH-like_dom_sf"/>
</dbReference>
<dbReference type="GO" id="GO:0031106">
    <property type="term" value="P:septin ring organization"/>
    <property type="evidence" value="ECO:0007669"/>
    <property type="project" value="TreeGrafter"/>
</dbReference>
<protein>
    <submittedName>
        <fullName evidence="1">Uncharacterized protein</fullName>
    </submittedName>
</protein>
<dbReference type="PANTHER" id="PTHR21538">
    <property type="entry name" value="ANILLIN/RHOTEKIN RTKN"/>
    <property type="match status" value="1"/>
</dbReference>
<proteinExistence type="predicted"/>
<dbReference type="GO" id="GO:0000915">
    <property type="term" value="P:actomyosin contractile ring assembly"/>
    <property type="evidence" value="ECO:0007669"/>
    <property type="project" value="TreeGrafter"/>
</dbReference>
<dbReference type="PANTHER" id="PTHR21538:SF23">
    <property type="entry name" value="ANILLIN"/>
    <property type="match status" value="1"/>
</dbReference>
<dbReference type="GO" id="GO:0000281">
    <property type="term" value="P:mitotic cytokinesis"/>
    <property type="evidence" value="ECO:0007669"/>
    <property type="project" value="TreeGrafter"/>
</dbReference>